<dbReference type="SUPFAM" id="SSF158745">
    <property type="entry name" value="LanC-like"/>
    <property type="match status" value="1"/>
</dbReference>
<name>A0A3P5Y3H9_STRCB</name>
<dbReference type="AlphaFoldDB" id="A0A3P5Y3H9"/>
<organism evidence="1 2">
    <name type="scientific">Streptococcus canis</name>
    <dbReference type="NCBI Taxonomy" id="1329"/>
    <lineage>
        <taxon>Bacteria</taxon>
        <taxon>Bacillati</taxon>
        <taxon>Bacillota</taxon>
        <taxon>Bacilli</taxon>
        <taxon>Lactobacillales</taxon>
        <taxon>Streptococcaceae</taxon>
        <taxon>Streptococcus</taxon>
    </lineage>
</organism>
<dbReference type="Pfam" id="PF05147">
    <property type="entry name" value="LANC_like"/>
    <property type="match status" value="1"/>
</dbReference>
<protein>
    <recommendedName>
        <fullName evidence="3">Lanthionine synthetase C-like protein</fullName>
    </recommendedName>
</protein>
<dbReference type="EMBL" id="UXEP01000003">
    <property type="protein sequence ID" value="VDC41781.1"/>
    <property type="molecule type" value="Genomic_DNA"/>
</dbReference>
<dbReference type="Proteomes" id="UP000280759">
    <property type="component" value="Unassembled WGS sequence"/>
</dbReference>
<dbReference type="InterPro" id="IPR007822">
    <property type="entry name" value="LANC-like"/>
</dbReference>
<keyword evidence="2" id="KW-1185">Reference proteome</keyword>
<dbReference type="RefSeq" id="WP_125073724.1">
    <property type="nucleotide sequence ID" value="NZ_CP053792.1"/>
</dbReference>
<evidence type="ECO:0000313" key="2">
    <source>
        <dbReference type="Proteomes" id="UP000280759"/>
    </source>
</evidence>
<sequence length="171" mass="20115">MSQRLVYVLNYYSQLYEDVIYDESIESFSDFISDKIRNQLEVGFDSLKLLDYSWCEGFSDLLLYLCLVNQEKYQLLIVQSQNELFKQHLHMGTSYCHGLASLLQTVIYTENDELYEKIVAILITRSYRDSNDCLVFQSEEPSQSVVDFGTGTLGIYWTMLKEKFLFHLDKE</sequence>
<accession>A0A3P5Y3H9</accession>
<evidence type="ECO:0008006" key="3">
    <source>
        <dbReference type="Google" id="ProtNLM"/>
    </source>
</evidence>
<gene>
    <name evidence="1" type="ORF">FMV2238Y02_02240</name>
</gene>
<dbReference type="GO" id="GO:0031179">
    <property type="term" value="P:peptide modification"/>
    <property type="evidence" value="ECO:0007669"/>
    <property type="project" value="InterPro"/>
</dbReference>
<reference evidence="1 2" key="1">
    <citation type="submission" date="2018-10" db="EMBL/GenBank/DDBJ databases">
        <authorList>
            <consortium name="Molecular Microbiology and Infection Unit (UMMI)"/>
            <person name="Machado M."/>
        </authorList>
    </citation>
    <scope>NUCLEOTIDE SEQUENCE [LARGE SCALE GENOMIC DNA]</scope>
    <source>
        <strain evidence="1">FMV2238.02</strain>
    </source>
</reference>
<proteinExistence type="predicted"/>
<evidence type="ECO:0000313" key="1">
    <source>
        <dbReference type="EMBL" id="VDC41781.1"/>
    </source>
</evidence>